<accession>A0ABU1WIY0</accession>
<feature type="transmembrane region" description="Helical" evidence="1">
    <location>
        <begin position="24"/>
        <end position="45"/>
    </location>
</feature>
<evidence type="ECO:0000256" key="1">
    <source>
        <dbReference type="SAM" id="Phobius"/>
    </source>
</evidence>
<keyword evidence="3" id="KW-1185">Reference proteome</keyword>
<feature type="transmembrane region" description="Helical" evidence="1">
    <location>
        <begin position="65"/>
        <end position="88"/>
    </location>
</feature>
<evidence type="ECO:0000313" key="3">
    <source>
        <dbReference type="Proteomes" id="UP001265700"/>
    </source>
</evidence>
<gene>
    <name evidence="2" type="ORF">J2W49_001184</name>
</gene>
<organism evidence="2 3">
    <name type="scientific">Hydrogenophaga palleronii</name>
    <dbReference type="NCBI Taxonomy" id="65655"/>
    <lineage>
        <taxon>Bacteria</taxon>
        <taxon>Pseudomonadati</taxon>
        <taxon>Pseudomonadota</taxon>
        <taxon>Betaproteobacteria</taxon>
        <taxon>Burkholderiales</taxon>
        <taxon>Comamonadaceae</taxon>
        <taxon>Hydrogenophaga</taxon>
    </lineage>
</organism>
<keyword evidence="1" id="KW-0812">Transmembrane</keyword>
<evidence type="ECO:0000313" key="2">
    <source>
        <dbReference type="EMBL" id="MDR7149235.1"/>
    </source>
</evidence>
<dbReference type="Proteomes" id="UP001265700">
    <property type="component" value="Unassembled WGS sequence"/>
</dbReference>
<comment type="caution">
    <text evidence="2">The sequence shown here is derived from an EMBL/GenBank/DDBJ whole genome shotgun (WGS) entry which is preliminary data.</text>
</comment>
<dbReference type="EMBL" id="JAVDWU010000002">
    <property type="protein sequence ID" value="MDR7149235.1"/>
    <property type="molecule type" value="Genomic_DNA"/>
</dbReference>
<proteinExistence type="predicted"/>
<protein>
    <submittedName>
        <fullName evidence="2">Uncharacterized protein</fullName>
    </submittedName>
</protein>
<name>A0ABU1WIY0_9BURK</name>
<reference evidence="2 3" key="1">
    <citation type="submission" date="2023-07" db="EMBL/GenBank/DDBJ databases">
        <title>Sorghum-associated microbial communities from plants grown in Nebraska, USA.</title>
        <authorList>
            <person name="Schachtman D."/>
        </authorList>
    </citation>
    <scope>NUCLEOTIDE SEQUENCE [LARGE SCALE GENOMIC DNA]</scope>
    <source>
        <strain evidence="2 3">4249</strain>
    </source>
</reference>
<dbReference type="RefSeq" id="WP_310312888.1">
    <property type="nucleotide sequence ID" value="NZ_JAVDWU010000002.1"/>
</dbReference>
<keyword evidence="1" id="KW-1133">Transmembrane helix</keyword>
<keyword evidence="1" id="KW-0472">Membrane</keyword>
<sequence length="201" mass="22812">MNLEVEKSDEPLLGRVIAAVEKHLWEIGGWGLYIAGTAIVLFSFYKRFYGVVDPTKFNAEVLGNLAIFGMMQFGILLMGVAALFGIIYRVHRKQEWIYKTTLWTFDRVREYGLHLAQKDPVNERTVSTQHWPWGGHHTAQLAHLEAAAHRFWTLYDPSDTSTAPTNEMVADWLMQERGVAKDKARAIASILRADGLPAGRR</sequence>